<sequence length="95" mass="11372">MSWLLNVFKGEIQQRRGVHQHQQHAQGLRSLLFSCTSRVGRTSSYRRTMDSSRAHGIHIQQQQIMEKKRHTPWSTEKKKKLTIFLAWQQLMNREE</sequence>
<dbReference type="EMBL" id="CM003372">
    <property type="protein sequence ID" value="KOM35629.1"/>
    <property type="molecule type" value="Genomic_DNA"/>
</dbReference>
<proteinExistence type="predicted"/>
<dbReference type="Gramene" id="KOM35629">
    <property type="protein sequence ID" value="KOM35629"/>
    <property type="gene ID" value="LR48_Vigan02g177900"/>
</dbReference>
<accession>A0A0L9TZM3</accession>
<protein>
    <submittedName>
        <fullName evidence="2">Uncharacterized protein</fullName>
    </submittedName>
</protein>
<evidence type="ECO:0000313" key="2">
    <source>
        <dbReference type="EMBL" id="KOM35629.1"/>
    </source>
</evidence>
<feature type="region of interest" description="Disordered" evidence="1">
    <location>
        <begin position="46"/>
        <end position="75"/>
    </location>
</feature>
<evidence type="ECO:0000313" key="3">
    <source>
        <dbReference type="Proteomes" id="UP000053144"/>
    </source>
</evidence>
<evidence type="ECO:0000256" key="1">
    <source>
        <dbReference type="SAM" id="MobiDB-lite"/>
    </source>
</evidence>
<organism evidence="2 3">
    <name type="scientific">Phaseolus angularis</name>
    <name type="common">Azuki bean</name>
    <name type="synonym">Vigna angularis</name>
    <dbReference type="NCBI Taxonomy" id="3914"/>
    <lineage>
        <taxon>Eukaryota</taxon>
        <taxon>Viridiplantae</taxon>
        <taxon>Streptophyta</taxon>
        <taxon>Embryophyta</taxon>
        <taxon>Tracheophyta</taxon>
        <taxon>Spermatophyta</taxon>
        <taxon>Magnoliopsida</taxon>
        <taxon>eudicotyledons</taxon>
        <taxon>Gunneridae</taxon>
        <taxon>Pentapetalae</taxon>
        <taxon>rosids</taxon>
        <taxon>fabids</taxon>
        <taxon>Fabales</taxon>
        <taxon>Fabaceae</taxon>
        <taxon>Papilionoideae</taxon>
        <taxon>50 kb inversion clade</taxon>
        <taxon>NPAAA clade</taxon>
        <taxon>indigoferoid/millettioid clade</taxon>
        <taxon>Phaseoleae</taxon>
        <taxon>Vigna</taxon>
    </lineage>
</organism>
<reference evidence="3" key="1">
    <citation type="journal article" date="2015" name="Proc. Natl. Acad. Sci. U.S.A.">
        <title>Genome sequencing of adzuki bean (Vigna angularis) provides insight into high starch and low fat accumulation and domestication.</title>
        <authorList>
            <person name="Yang K."/>
            <person name="Tian Z."/>
            <person name="Chen C."/>
            <person name="Luo L."/>
            <person name="Zhao B."/>
            <person name="Wang Z."/>
            <person name="Yu L."/>
            <person name="Li Y."/>
            <person name="Sun Y."/>
            <person name="Li W."/>
            <person name="Chen Y."/>
            <person name="Li Y."/>
            <person name="Zhang Y."/>
            <person name="Ai D."/>
            <person name="Zhao J."/>
            <person name="Shang C."/>
            <person name="Ma Y."/>
            <person name="Wu B."/>
            <person name="Wang M."/>
            <person name="Gao L."/>
            <person name="Sun D."/>
            <person name="Zhang P."/>
            <person name="Guo F."/>
            <person name="Wang W."/>
            <person name="Li Y."/>
            <person name="Wang J."/>
            <person name="Varshney R.K."/>
            <person name="Wang J."/>
            <person name="Ling H.Q."/>
            <person name="Wan P."/>
        </authorList>
    </citation>
    <scope>NUCLEOTIDE SEQUENCE</scope>
    <source>
        <strain evidence="3">cv. Jingnong 6</strain>
    </source>
</reference>
<dbReference type="Proteomes" id="UP000053144">
    <property type="component" value="Chromosome 2"/>
</dbReference>
<dbReference type="AlphaFoldDB" id="A0A0L9TZM3"/>
<name>A0A0L9TZM3_PHAAN</name>
<gene>
    <name evidence="2" type="ORF">LR48_Vigan02g177900</name>
</gene>